<dbReference type="Proteomes" id="UP000400981">
    <property type="component" value="Unassembled WGS sequence"/>
</dbReference>
<proteinExistence type="predicted"/>
<dbReference type="EMBL" id="CABPSH010000002">
    <property type="protein sequence ID" value="VVD76721.1"/>
    <property type="molecule type" value="Genomic_DNA"/>
</dbReference>
<evidence type="ECO:0000256" key="1">
    <source>
        <dbReference type="SAM" id="MobiDB-lite"/>
    </source>
</evidence>
<protein>
    <submittedName>
        <fullName evidence="2">Uncharacterized protein</fullName>
    </submittedName>
</protein>
<gene>
    <name evidence="2" type="ORF">PEP31012_00881</name>
</gene>
<name>A0A5E4SNQ9_9BURK</name>
<dbReference type="AlphaFoldDB" id="A0A5E4SNQ9"/>
<evidence type="ECO:0000313" key="3">
    <source>
        <dbReference type="Proteomes" id="UP000400981"/>
    </source>
</evidence>
<reference evidence="2 3" key="1">
    <citation type="submission" date="2019-08" db="EMBL/GenBank/DDBJ databases">
        <authorList>
            <person name="Peeters C."/>
        </authorList>
    </citation>
    <scope>NUCLEOTIDE SEQUENCE [LARGE SCALE GENOMIC DNA]</scope>
    <source>
        <strain evidence="2 3">LMG 31012</strain>
    </source>
</reference>
<organism evidence="2 3">
    <name type="scientific">Pandoraea eparura</name>
    <dbReference type="NCBI Taxonomy" id="2508291"/>
    <lineage>
        <taxon>Bacteria</taxon>
        <taxon>Pseudomonadati</taxon>
        <taxon>Pseudomonadota</taxon>
        <taxon>Betaproteobacteria</taxon>
        <taxon>Burkholderiales</taxon>
        <taxon>Burkholderiaceae</taxon>
        <taxon>Pandoraea</taxon>
    </lineage>
</organism>
<evidence type="ECO:0000313" key="2">
    <source>
        <dbReference type="EMBL" id="VVD76721.1"/>
    </source>
</evidence>
<keyword evidence="3" id="KW-1185">Reference proteome</keyword>
<sequence length="227" mass="24482">MSRPAISTPCPLPRQRDEGADDKSPPTNPTSSLGGDVRTSGESIQMDNAPLTRREFEINEGGALTHPAEPETATMSKQPPARFQRVLDELDAIGADTRPDLARLSKAIRAFGNAQYDPLWMGTDFARAPDARGARSLHHEHVDVAAAETFVAAMKSKLAVSHAKGRYGSQYIDAATLSRALREHVEKGDPVDVANCCMFLWMLGSSICSSHDCAADAARAFHQPGTK</sequence>
<feature type="region of interest" description="Disordered" evidence="1">
    <location>
        <begin position="1"/>
        <end position="52"/>
    </location>
</feature>
<feature type="compositionally biased region" description="Basic and acidic residues" evidence="1">
    <location>
        <begin position="14"/>
        <end position="24"/>
    </location>
</feature>
<accession>A0A5E4SNQ9</accession>